<sequence>MSTLQILGLVVYGLFVLASLKTVDLGHFAKTKHQQHLVFGTAAALFVLWLLKAGIFEGLDVHFLGLSVLTLMLGFRYAVISSFIALLGAHFIGYGSWQSIGISGLLGNVLPIAVTYFFFMLSFHRIPRQLFVYIFVCAFFPAAIGIALKTFTLGGYYFIEGVYTWDIIFSNYIVLIPLLVFPEALLNGMAITLLVIYQPTWVYTFHDKFYLDNK</sequence>
<reference evidence="8 9" key="1">
    <citation type="submission" date="2020-01" db="EMBL/GenBank/DDBJ databases">
        <title>Genomes of bacteria type strains.</title>
        <authorList>
            <person name="Chen J."/>
            <person name="Zhu S."/>
            <person name="Yang J."/>
        </authorList>
    </citation>
    <scope>NUCLEOTIDE SEQUENCE [LARGE SCALE GENOMIC DNA]</scope>
    <source>
        <strain evidence="8 9">LMG 22958</strain>
    </source>
</reference>
<evidence type="ECO:0000256" key="5">
    <source>
        <dbReference type="ARBA" id="ARBA00022989"/>
    </source>
</evidence>
<evidence type="ECO:0000313" key="8">
    <source>
        <dbReference type="EMBL" id="NDW20300.1"/>
    </source>
</evidence>
<feature type="transmembrane region" description="Helical" evidence="7">
    <location>
        <begin position="34"/>
        <end position="51"/>
    </location>
</feature>
<comment type="caution">
    <text evidence="8">The sequence shown here is derived from an EMBL/GenBank/DDBJ whole genome shotgun (WGS) entry which is preliminary data.</text>
</comment>
<keyword evidence="6 7" id="KW-0472">Membrane</keyword>
<proteinExistence type="predicted"/>
<evidence type="ECO:0000256" key="4">
    <source>
        <dbReference type="ARBA" id="ARBA00022692"/>
    </source>
</evidence>
<gene>
    <name evidence="8" type="ORF">GTW09_01985</name>
</gene>
<evidence type="ECO:0000313" key="9">
    <source>
        <dbReference type="Proteomes" id="UP000478837"/>
    </source>
</evidence>
<evidence type="ECO:0000256" key="3">
    <source>
        <dbReference type="ARBA" id="ARBA00022475"/>
    </source>
</evidence>
<feature type="transmembrane region" description="Helical" evidence="7">
    <location>
        <begin position="131"/>
        <end position="159"/>
    </location>
</feature>
<feature type="transmembrane region" description="Helical" evidence="7">
    <location>
        <begin position="171"/>
        <end position="197"/>
    </location>
</feature>
<dbReference type="AlphaFoldDB" id="A0A6L9MQL8"/>
<organism evidence="8 9">
    <name type="scientific">Alteromonas hispanica</name>
    <dbReference type="NCBI Taxonomy" id="315421"/>
    <lineage>
        <taxon>Bacteria</taxon>
        <taxon>Pseudomonadati</taxon>
        <taxon>Pseudomonadota</taxon>
        <taxon>Gammaproteobacteria</taxon>
        <taxon>Alteromonadales</taxon>
        <taxon>Alteromonadaceae</taxon>
        <taxon>Alteromonas/Salinimonas group</taxon>
        <taxon>Alteromonas</taxon>
    </lineage>
</organism>
<protein>
    <recommendedName>
        <fullName evidence="10">Energy-coupling factor ABC transporter permease</fullName>
    </recommendedName>
</protein>
<evidence type="ECO:0000256" key="2">
    <source>
        <dbReference type="ARBA" id="ARBA00022448"/>
    </source>
</evidence>
<evidence type="ECO:0000256" key="6">
    <source>
        <dbReference type="ARBA" id="ARBA00023136"/>
    </source>
</evidence>
<comment type="subcellular location">
    <subcellularLocation>
        <location evidence="1">Cell membrane</location>
        <topology evidence="1">Multi-pass membrane protein</topology>
    </subcellularLocation>
</comment>
<feature type="transmembrane region" description="Helical" evidence="7">
    <location>
        <begin position="97"/>
        <end position="119"/>
    </location>
</feature>
<dbReference type="Proteomes" id="UP000478837">
    <property type="component" value="Unassembled WGS sequence"/>
</dbReference>
<keyword evidence="3" id="KW-1003">Cell membrane</keyword>
<evidence type="ECO:0000256" key="1">
    <source>
        <dbReference type="ARBA" id="ARBA00004651"/>
    </source>
</evidence>
<keyword evidence="4 7" id="KW-0812">Transmembrane</keyword>
<dbReference type="EMBL" id="JAAAWP010000001">
    <property type="protein sequence ID" value="NDW20300.1"/>
    <property type="molecule type" value="Genomic_DNA"/>
</dbReference>
<accession>A0A6L9MQL8</accession>
<evidence type="ECO:0000256" key="7">
    <source>
        <dbReference type="SAM" id="Phobius"/>
    </source>
</evidence>
<dbReference type="Gene3D" id="1.10.1760.20">
    <property type="match status" value="1"/>
</dbReference>
<feature type="transmembrane region" description="Helical" evidence="7">
    <location>
        <begin position="63"/>
        <end position="91"/>
    </location>
</feature>
<name>A0A6L9MQL8_9ALTE</name>
<dbReference type="GO" id="GO:0000041">
    <property type="term" value="P:transition metal ion transport"/>
    <property type="evidence" value="ECO:0007669"/>
    <property type="project" value="InterPro"/>
</dbReference>
<keyword evidence="9" id="KW-1185">Reference proteome</keyword>
<dbReference type="Pfam" id="PF01891">
    <property type="entry name" value="CbiM"/>
    <property type="match status" value="1"/>
</dbReference>
<keyword evidence="2" id="KW-0813">Transport</keyword>
<keyword evidence="5 7" id="KW-1133">Transmembrane helix</keyword>
<dbReference type="RefSeq" id="WP_163109599.1">
    <property type="nucleotide sequence ID" value="NZ_JAAAWP010000001.1"/>
</dbReference>
<dbReference type="InterPro" id="IPR002751">
    <property type="entry name" value="CbiM/NikMN"/>
</dbReference>
<evidence type="ECO:0008006" key="10">
    <source>
        <dbReference type="Google" id="ProtNLM"/>
    </source>
</evidence>
<dbReference type="GO" id="GO:0005886">
    <property type="term" value="C:plasma membrane"/>
    <property type="evidence" value="ECO:0007669"/>
    <property type="project" value="UniProtKB-SubCell"/>
</dbReference>